<dbReference type="PROSITE" id="PS50090">
    <property type="entry name" value="MYB_LIKE"/>
    <property type="match status" value="2"/>
</dbReference>
<evidence type="ECO:0000313" key="11">
    <source>
        <dbReference type="EMBL" id="PKI41207.1"/>
    </source>
</evidence>
<keyword evidence="3" id="KW-0238">DNA-binding</keyword>
<feature type="domain" description="Myb-like" evidence="7">
    <location>
        <begin position="110"/>
        <end position="162"/>
    </location>
</feature>
<dbReference type="FunFam" id="1.10.10.60:FF:000154">
    <property type="entry name" value="Transcription factor SRM1"/>
    <property type="match status" value="1"/>
</dbReference>
<evidence type="ECO:0000256" key="2">
    <source>
        <dbReference type="ARBA" id="ARBA00023015"/>
    </source>
</evidence>
<evidence type="ECO:0000256" key="6">
    <source>
        <dbReference type="SAM" id="MobiDB-lite"/>
    </source>
</evidence>
<feature type="compositionally biased region" description="Basic and acidic residues" evidence="6">
    <location>
        <begin position="96"/>
        <end position="116"/>
    </location>
</feature>
<organism evidence="10 12">
    <name type="scientific">Punica granatum</name>
    <name type="common">Pomegranate</name>
    <dbReference type="NCBI Taxonomy" id="22663"/>
    <lineage>
        <taxon>Eukaryota</taxon>
        <taxon>Viridiplantae</taxon>
        <taxon>Streptophyta</taxon>
        <taxon>Embryophyta</taxon>
        <taxon>Tracheophyta</taxon>
        <taxon>Spermatophyta</taxon>
        <taxon>Magnoliopsida</taxon>
        <taxon>eudicotyledons</taxon>
        <taxon>Gunneridae</taxon>
        <taxon>Pentapetalae</taxon>
        <taxon>rosids</taxon>
        <taxon>malvids</taxon>
        <taxon>Myrtales</taxon>
        <taxon>Lythraceae</taxon>
        <taxon>Punica</taxon>
    </lineage>
</organism>
<protein>
    <submittedName>
        <fullName evidence="10">Uncharacterized protein</fullName>
    </submittedName>
</protein>
<feature type="region of interest" description="Disordered" evidence="6">
    <location>
        <begin position="1"/>
        <end position="36"/>
    </location>
</feature>
<dbReference type="Proteomes" id="UP000197138">
    <property type="component" value="Unassembled WGS sequence"/>
</dbReference>
<feature type="domain" description="SANT" evidence="8">
    <location>
        <begin position="118"/>
        <end position="166"/>
    </location>
</feature>
<dbReference type="InterPro" id="IPR017930">
    <property type="entry name" value="Myb_dom"/>
</dbReference>
<feature type="compositionally biased region" description="Polar residues" evidence="6">
    <location>
        <begin position="77"/>
        <end position="86"/>
    </location>
</feature>
<evidence type="ECO:0000256" key="1">
    <source>
        <dbReference type="ARBA" id="ARBA00004123"/>
    </source>
</evidence>
<keyword evidence="4" id="KW-0804">Transcription</keyword>
<keyword evidence="13" id="KW-1185">Reference proteome</keyword>
<dbReference type="Proteomes" id="UP000233551">
    <property type="component" value="Unassembled WGS sequence"/>
</dbReference>
<dbReference type="InterPro" id="IPR006447">
    <property type="entry name" value="Myb_dom_plants"/>
</dbReference>
<dbReference type="GeneID" id="116200656"/>
<sequence>MTVDEAASSSSSWTREEDKKFENALATYPEDSSDRWEKIAAELPGKTSEEVRLHYEILVDDVNRIESGTVELPPYSSPSEGSTSDEANGKKAGGSGHHESGHGGKGSRDQERRKGVAWTEDEHRLFLLGLDKYGKGDWRSISRNFVVTRTPTQVASHAQKYFIRLNSMNKDRRRSSIHDITSVGNGDISALQPPITGQANGPAAPSGSSGKPAKQPSQAVPAGPAGVGIYGGQTIGQPVGGPLVSAVGTPVNLPAPAHVAYGVRAPVPAVVPGAPMTYPMPPAPSQR</sequence>
<evidence type="ECO:0000259" key="8">
    <source>
        <dbReference type="PROSITE" id="PS51293"/>
    </source>
</evidence>
<feature type="domain" description="Myb-like" evidence="7">
    <location>
        <begin position="5"/>
        <end position="59"/>
    </location>
</feature>
<feature type="domain" description="HTH myb-type" evidence="9">
    <location>
        <begin position="12"/>
        <end position="63"/>
    </location>
</feature>
<dbReference type="SMART" id="SM00717">
    <property type="entry name" value="SANT"/>
    <property type="match status" value="2"/>
</dbReference>
<accession>A0A218W587</accession>
<dbReference type="GO" id="GO:0003677">
    <property type="term" value="F:DNA binding"/>
    <property type="evidence" value="ECO:0007669"/>
    <property type="project" value="UniProtKB-KW"/>
</dbReference>
<dbReference type="SUPFAM" id="SSF46689">
    <property type="entry name" value="Homeodomain-like"/>
    <property type="match status" value="2"/>
</dbReference>
<reference evidence="10" key="2">
    <citation type="submission" date="2017-06" db="EMBL/GenBank/DDBJ databases">
        <title>The pomegranate genome and the genomics of punicalagin biosynthesis.</title>
        <authorList>
            <person name="Xu C."/>
        </authorList>
    </citation>
    <scope>NUCLEOTIDE SEQUENCE [LARGE SCALE GENOMIC DNA]</scope>
    <source>
        <tissue evidence="10">Fresh leaf</tissue>
    </source>
</reference>
<name>A0A218W587_PUNGR</name>
<dbReference type="NCBIfam" id="TIGR01557">
    <property type="entry name" value="myb_SHAQKYF"/>
    <property type="match status" value="1"/>
</dbReference>
<dbReference type="PROSITE" id="PS51293">
    <property type="entry name" value="SANT"/>
    <property type="match status" value="2"/>
</dbReference>
<dbReference type="EMBL" id="PGOL01003444">
    <property type="protein sequence ID" value="PKI41207.1"/>
    <property type="molecule type" value="Genomic_DNA"/>
</dbReference>
<evidence type="ECO:0000313" key="10">
    <source>
        <dbReference type="EMBL" id="OWM68017.1"/>
    </source>
</evidence>
<dbReference type="PANTHER" id="PTHR44042">
    <property type="entry name" value="DUPLICATED HOMEODOMAIN-LIKE SUPERFAMILY PROTEIN-RELATED"/>
    <property type="match status" value="1"/>
</dbReference>
<dbReference type="GO" id="GO:0005634">
    <property type="term" value="C:nucleus"/>
    <property type="evidence" value="ECO:0007669"/>
    <property type="project" value="UniProtKB-SubCell"/>
</dbReference>
<dbReference type="InterPro" id="IPR017884">
    <property type="entry name" value="SANT_dom"/>
</dbReference>
<gene>
    <name evidence="10" type="ORF">CDL15_Pgr017585</name>
    <name evidence="11" type="ORF">CRG98_038395</name>
</gene>
<evidence type="ECO:0000259" key="7">
    <source>
        <dbReference type="PROSITE" id="PS50090"/>
    </source>
</evidence>
<dbReference type="PROSITE" id="PS51294">
    <property type="entry name" value="HTH_MYB"/>
    <property type="match status" value="2"/>
</dbReference>
<keyword evidence="2" id="KW-0805">Transcription regulation</keyword>
<dbReference type="InterPro" id="IPR009057">
    <property type="entry name" value="Homeodomain-like_sf"/>
</dbReference>
<feature type="region of interest" description="Disordered" evidence="6">
    <location>
        <begin position="66"/>
        <end position="116"/>
    </location>
</feature>
<evidence type="ECO:0000313" key="12">
    <source>
        <dbReference type="Proteomes" id="UP000197138"/>
    </source>
</evidence>
<proteinExistence type="predicted"/>
<evidence type="ECO:0000313" key="13">
    <source>
        <dbReference type="Proteomes" id="UP000233551"/>
    </source>
</evidence>
<dbReference type="STRING" id="22663.A0A218W587"/>
<evidence type="ECO:0000259" key="9">
    <source>
        <dbReference type="PROSITE" id="PS51294"/>
    </source>
</evidence>
<feature type="region of interest" description="Disordered" evidence="6">
    <location>
        <begin position="182"/>
        <end position="225"/>
    </location>
</feature>
<reference evidence="11 13" key="3">
    <citation type="submission" date="2017-11" db="EMBL/GenBank/DDBJ databases">
        <title>De-novo sequencing of pomegranate (Punica granatum L.) genome.</title>
        <authorList>
            <person name="Akparov Z."/>
            <person name="Amiraslanov A."/>
            <person name="Hajiyeva S."/>
            <person name="Abbasov M."/>
            <person name="Kaur K."/>
            <person name="Hamwieh A."/>
            <person name="Solovyev V."/>
            <person name="Salamov A."/>
            <person name="Braich B."/>
            <person name="Kosarev P."/>
            <person name="Mahmoud A."/>
            <person name="Hajiyev E."/>
            <person name="Babayeva S."/>
            <person name="Izzatullayeva V."/>
            <person name="Mammadov A."/>
            <person name="Mammadov A."/>
            <person name="Sharifova S."/>
            <person name="Ojaghi J."/>
            <person name="Eynullazada K."/>
            <person name="Bayramov B."/>
            <person name="Abdulazimova A."/>
            <person name="Shahmuradov I."/>
        </authorList>
    </citation>
    <scope>NUCLEOTIDE SEQUENCE [LARGE SCALE GENOMIC DNA]</scope>
    <source>
        <strain evidence="11">AG2017</strain>
        <strain evidence="13">cv. AG2017</strain>
        <tissue evidence="11">Leaf</tissue>
    </source>
</reference>
<evidence type="ECO:0000256" key="4">
    <source>
        <dbReference type="ARBA" id="ARBA00023163"/>
    </source>
</evidence>
<dbReference type="FunFam" id="1.10.10.60:FF:000009">
    <property type="entry name" value="transcription factor MYB1R1"/>
    <property type="match status" value="1"/>
</dbReference>
<dbReference type="EMBL" id="MTKT01005369">
    <property type="protein sequence ID" value="OWM68017.1"/>
    <property type="molecule type" value="Genomic_DNA"/>
</dbReference>
<dbReference type="InterPro" id="IPR001005">
    <property type="entry name" value="SANT/Myb"/>
</dbReference>
<feature type="domain" description="HTH myb-type" evidence="9">
    <location>
        <begin position="110"/>
        <end position="166"/>
    </location>
</feature>
<dbReference type="CDD" id="cd00167">
    <property type="entry name" value="SANT"/>
    <property type="match status" value="2"/>
</dbReference>
<evidence type="ECO:0000256" key="3">
    <source>
        <dbReference type="ARBA" id="ARBA00023125"/>
    </source>
</evidence>
<dbReference type="OrthoDB" id="118550at2759"/>
<dbReference type="GO" id="GO:0010468">
    <property type="term" value="P:regulation of gene expression"/>
    <property type="evidence" value="ECO:0007669"/>
    <property type="project" value="UniProtKB-ARBA"/>
</dbReference>
<dbReference type="AlphaFoldDB" id="A0A218W587"/>
<evidence type="ECO:0000256" key="5">
    <source>
        <dbReference type="ARBA" id="ARBA00023242"/>
    </source>
</evidence>
<dbReference type="Pfam" id="PF00249">
    <property type="entry name" value="Myb_DNA-binding"/>
    <property type="match status" value="2"/>
</dbReference>
<comment type="caution">
    <text evidence="10">The sequence shown here is derived from an EMBL/GenBank/DDBJ whole genome shotgun (WGS) entry which is preliminary data.</text>
</comment>
<keyword evidence="5" id="KW-0539">Nucleus</keyword>
<dbReference type="Gene3D" id="1.10.10.60">
    <property type="entry name" value="Homeodomain-like"/>
    <property type="match status" value="2"/>
</dbReference>
<comment type="subcellular location">
    <subcellularLocation>
        <location evidence="1">Nucleus</location>
    </subcellularLocation>
</comment>
<dbReference type="PANTHER" id="PTHR44042:SF66">
    <property type="entry name" value="MYB FAMILY TRANSCRIPTION FACTOR"/>
    <property type="match status" value="1"/>
</dbReference>
<reference evidence="12" key="1">
    <citation type="journal article" date="2017" name="Plant J.">
        <title>The pomegranate (Punica granatum L.) genome and the genomics of punicalagin biosynthesis.</title>
        <authorList>
            <person name="Qin G."/>
            <person name="Xu C."/>
            <person name="Ming R."/>
            <person name="Tang H."/>
            <person name="Guyot R."/>
            <person name="Kramer E.M."/>
            <person name="Hu Y."/>
            <person name="Yi X."/>
            <person name="Qi Y."/>
            <person name="Xu X."/>
            <person name="Gao Z."/>
            <person name="Pan H."/>
            <person name="Jian J."/>
            <person name="Tian Y."/>
            <person name="Yue Z."/>
            <person name="Xu Y."/>
        </authorList>
    </citation>
    <scope>NUCLEOTIDE SEQUENCE [LARGE SCALE GENOMIC DNA]</scope>
    <source>
        <strain evidence="12">cv. Dabenzi</strain>
    </source>
</reference>
<feature type="domain" description="SANT" evidence="8">
    <location>
        <begin position="8"/>
        <end position="63"/>
    </location>
</feature>